<dbReference type="GO" id="GO:0009102">
    <property type="term" value="P:biotin biosynthetic process"/>
    <property type="evidence" value="ECO:0007669"/>
    <property type="project" value="TreeGrafter"/>
</dbReference>
<keyword evidence="6" id="KW-0032">Aminotransferase</keyword>
<evidence type="ECO:0000259" key="5">
    <source>
        <dbReference type="Pfam" id="PF00155"/>
    </source>
</evidence>
<reference evidence="6 7" key="1">
    <citation type="journal article" date="2018" name="Sci. Rep.">
        <title>Comparative genomics provides insights into the lifestyle and reveals functional heterogeneity of dark septate endophytic fungi.</title>
        <authorList>
            <person name="Knapp D.G."/>
            <person name="Nemeth J.B."/>
            <person name="Barry K."/>
            <person name="Hainaut M."/>
            <person name="Henrissat B."/>
            <person name="Johnson J."/>
            <person name="Kuo A."/>
            <person name="Lim J.H.P."/>
            <person name="Lipzen A."/>
            <person name="Nolan M."/>
            <person name="Ohm R.A."/>
            <person name="Tamas L."/>
            <person name="Grigoriev I.V."/>
            <person name="Spatafora J.W."/>
            <person name="Nagy L.G."/>
            <person name="Kovacs G.M."/>
        </authorList>
    </citation>
    <scope>NUCLEOTIDE SEQUENCE [LARGE SCALE GENOMIC DNA]</scope>
    <source>
        <strain evidence="6 7">DSE2036</strain>
    </source>
</reference>
<dbReference type="Pfam" id="PF00155">
    <property type="entry name" value="Aminotran_1_2"/>
    <property type="match status" value="1"/>
</dbReference>
<dbReference type="OrthoDB" id="2382073at2759"/>
<dbReference type="Gene3D" id="3.40.640.10">
    <property type="entry name" value="Type I PLP-dependent aspartate aminotransferase-like (Major domain)"/>
    <property type="match status" value="1"/>
</dbReference>
<dbReference type="Gene3D" id="3.90.1150.10">
    <property type="entry name" value="Aspartate Aminotransferase, domain 1"/>
    <property type="match status" value="1"/>
</dbReference>
<keyword evidence="3 6" id="KW-0808">Transferase</keyword>
<keyword evidence="4" id="KW-0663">Pyridoxal phosphate</keyword>
<name>A0A2V1D5Y5_9PLEO</name>
<dbReference type="SUPFAM" id="SSF53383">
    <property type="entry name" value="PLP-dependent transferases"/>
    <property type="match status" value="1"/>
</dbReference>
<dbReference type="InterPro" id="IPR050087">
    <property type="entry name" value="AON_synthase_class-II"/>
</dbReference>
<dbReference type="GO" id="GO:0030170">
    <property type="term" value="F:pyridoxal phosphate binding"/>
    <property type="evidence" value="ECO:0007669"/>
    <property type="project" value="InterPro"/>
</dbReference>
<organism evidence="6 7">
    <name type="scientific">Periconia macrospinosa</name>
    <dbReference type="NCBI Taxonomy" id="97972"/>
    <lineage>
        <taxon>Eukaryota</taxon>
        <taxon>Fungi</taxon>
        <taxon>Dikarya</taxon>
        <taxon>Ascomycota</taxon>
        <taxon>Pezizomycotina</taxon>
        <taxon>Dothideomycetes</taxon>
        <taxon>Pleosporomycetidae</taxon>
        <taxon>Pleosporales</taxon>
        <taxon>Massarineae</taxon>
        <taxon>Periconiaceae</taxon>
        <taxon>Periconia</taxon>
    </lineage>
</organism>
<dbReference type="InterPro" id="IPR015424">
    <property type="entry name" value="PyrdxlP-dep_Trfase"/>
</dbReference>
<evidence type="ECO:0000256" key="2">
    <source>
        <dbReference type="ARBA" id="ARBA00010008"/>
    </source>
</evidence>
<evidence type="ECO:0000256" key="3">
    <source>
        <dbReference type="ARBA" id="ARBA00022679"/>
    </source>
</evidence>
<evidence type="ECO:0000256" key="4">
    <source>
        <dbReference type="ARBA" id="ARBA00022898"/>
    </source>
</evidence>
<evidence type="ECO:0000313" key="7">
    <source>
        <dbReference type="Proteomes" id="UP000244855"/>
    </source>
</evidence>
<feature type="domain" description="Aminotransferase class I/classII large" evidence="5">
    <location>
        <begin position="54"/>
        <end position="420"/>
    </location>
</feature>
<protein>
    <submittedName>
        <fullName evidence="6">Putative aminotransferase</fullName>
    </submittedName>
</protein>
<dbReference type="STRING" id="97972.A0A2V1D5Y5"/>
<comment type="cofactor">
    <cofactor evidence="1">
        <name>pyridoxal 5'-phosphate</name>
        <dbReference type="ChEBI" id="CHEBI:597326"/>
    </cofactor>
</comment>
<evidence type="ECO:0000256" key="1">
    <source>
        <dbReference type="ARBA" id="ARBA00001933"/>
    </source>
</evidence>
<dbReference type="InterPro" id="IPR015422">
    <property type="entry name" value="PyrdxlP-dep_Trfase_small"/>
</dbReference>
<proteinExistence type="inferred from homology"/>
<keyword evidence="7" id="KW-1185">Reference proteome</keyword>
<sequence length="462" mass="50936">MLSTWLASQRQLCAPSMKKSPVFYRNIEEALDVRRADQSFLTIVKNNWKVSGAIDFCSNDLLGLGNSGALRAEFNAELQRYPDMPLGSGASRMFDGNYGYLEMVEQEIADFHGAETGIIINSGFEANTAIYQSILRQGDAVVYDELVHASTHDGIKHSSVMVAKPFRHNDVLDLQNILTDLLEEYPLIRQGKRSVIVAVESIYSMDGDFSPLKEMIQIVKEMFPAGNCQFVVDEAHSTGVIGPYGKGLVCELGVEDDIAIRLHTFGKALGSTGAIILANKTVKAAIVNFSRSTIYTTAPAFTAVAGIRASYNLLKSGSPTQAQEHIQNIVVLFFSLLSEDPIIQQGLEEGILSIPLLNDWESRPLQSHVVAVEVKDRKCLWLFFHLVVNTNVSTMPVTYPTVPMNSDRLRITLHGSNTEHEVVRLAGGLSEWVQEMLELGATSMKAAEAEQMSSAARQVYSW</sequence>
<accession>A0A2V1D5Y5</accession>
<dbReference type="AlphaFoldDB" id="A0A2V1D5Y5"/>
<dbReference type="PANTHER" id="PTHR13693">
    <property type="entry name" value="CLASS II AMINOTRANSFERASE/8-AMINO-7-OXONONANOATE SYNTHASE"/>
    <property type="match status" value="1"/>
</dbReference>
<dbReference type="Proteomes" id="UP000244855">
    <property type="component" value="Unassembled WGS sequence"/>
</dbReference>
<dbReference type="InterPro" id="IPR004839">
    <property type="entry name" value="Aminotransferase_I/II_large"/>
</dbReference>
<dbReference type="EMBL" id="KZ805585">
    <property type="protein sequence ID" value="PVH93500.1"/>
    <property type="molecule type" value="Genomic_DNA"/>
</dbReference>
<gene>
    <name evidence="6" type="ORF">DM02DRAFT_541410</name>
</gene>
<dbReference type="GO" id="GO:0008483">
    <property type="term" value="F:transaminase activity"/>
    <property type="evidence" value="ECO:0007669"/>
    <property type="project" value="UniProtKB-KW"/>
</dbReference>
<evidence type="ECO:0000313" key="6">
    <source>
        <dbReference type="EMBL" id="PVH93500.1"/>
    </source>
</evidence>
<comment type="similarity">
    <text evidence="2">Belongs to the class-II pyridoxal-phosphate-dependent aminotransferase family. BioF subfamily.</text>
</comment>
<dbReference type="InterPro" id="IPR015421">
    <property type="entry name" value="PyrdxlP-dep_Trfase_major"/>
</dbReference>
<dbReference type="PANTHER" id="PTHR13693:SF77">
    <property type="entry name" value="8-AMINO-7-OXONONANOATE SYNTHASE"/>
    <property type="match status" value="1"/>
</dbReference>